<dbReference type="PANTHER" id="PTHR11808:SF90">
    <property type="entry name" value="CYSTATHIONINE GAMMA-SYNTHASE"/>
    <property type="match status" value="1"/>
</dbReference>
<name>A0A1S2LU51_9BACI</name>
<gene>
    <name evidence="6" type="ORF">BKP35_02490</name>
</gene>
<dbReference type="Pfam" id="PF01053">
    <property type="entry name" value="Cys_Met_Meta_PP"/>
    <property type="match status" value="1"/>
</dbReference>
<sequence length="367" mass="41065">MGYKHLETNLVQLGNRSDAKTGAINPPVYFSTAYRHEGIGESTGYDYSRTGNPTRHLLEDGIAQLEGGDNGFACSSGMAAIQTVMAMFKEGDEIIVCQDLYGGTYRLFEQGWKHWGVSFHYWDGENYDELQTLVTASTKAIFIETPTNPLMQEINIKQVSEVSKRNDLLLIVDNTFFTPLLQRPLEDGANIVIHSATKYLGGHNDVLAGLIVARGEELCEKIAFFHNGIGASLSPLDSWLLIRGMKTLALRMKKHEENAKVLEQFLRNHSAVTEVLYPKKGGMLSFRVKNEEWINPLLKQFKLITFAESLGGVESLITYPTTQTHADIPEVLREKYGVCKRLLRLSVGIENEEDLIDDISQAFSTVL</sequence>
<dbReference type="NCBIfam" id="NF006095">
    <property type="entry name" value="PRK08247.1"/>
    <property type="match status" value="1"/>
</dbReference>
<dbReference type="AlphaFoldDB" id="A0A1S2LU51"/>
<evidence type="ECO:0000256" key="4">
    <source>
        <dbReference type="PIRSR" id="PIRSR001434-2"/>
    </source>
</evidence>
<dbReference type="PANTHER" id="PTHR11808">
    <property type="entry name" value="TRANS-SULFURATION ENZYME FAMILY MEMBER"/>
    <property type="match status" value="1"/>
</dbReference>
<dbReference type="FunFam" id="3.40.640.10:FF:000009">
    <property type="entry name" value="Cystathionine gamma-synthase homolog"/>
    <property type="match status" value="1"/>
</dbReference>
<dbReference type="FunFam" id="3.90.1150.10:FF:000070">
    <property type="entry name" value="Putative cystathionine gamma-synthase"/>
    <property type="match status" value="1"/>
</dbReference>
<dbReference type="InterPro" id="IPR015424">
    <property type="entry name" value="PyrdxlP-dep_Trfase"/>
</dbReference>
<dbReference type="SUPFAM" id="SSF53383">
    <property type="entry name" value="PLP-dependent transferases"/>
    <property type="match status" value="1"/>
</dbReference>
<dbReference type="GO" id="GO:0030170">
    <property type="term" value="F:pyridoxal phosphate binding"/>
    <property type="evidence" value="ECO:0007669"/>
    <property type="project" value="InterPro"/>
</dbReference>
<dbReference type="RefSeq" id="WP_071311801.1">
    <property type="nucleotide sequence ID" value="NZ_MLQQ01000001.1"/>
</dbReference>
<reference evidence="6 7" key="1">
    <citation type="submission" date="2016-10" db="EMBL/GenBank/DDBJ databases">
        <title>Draft genome sequences of four alkaliphilic bacteria belonging to the Anaerobacillus genus.</title>
        <authorList>
            <person name="Bassil N.M."/>
            <person name="Lloyd J.R."/>
        </authorList>
    </citation>
    <scope>NUCLEOTIDE SEQUENCE [LARGE SCALE GENOMIC DNA]</scope>
    <source>
        <strain evidence="6 7">DSM 15340</strain>
    </source>
</reference>
<dbReference type="EMBL" id="MLQQ01000001">
    <property type="protein sequence ID" value="OIJ15876.1"/>
    <property type="molecule type" value="Genomic_DNA"/>
</dbReference>
<dbReference type="InterPro" id="IPR015421">
    <property type="entry name" value="PyrdxlP-dep_Trfase_major"/>
</dbReference>
<dbReference type="Proteomes" id="UP000180098">
    <property type="component" value="Unassembled WGS sequence"/>
</dbReference>
<dbReference type="GO" id="GO:0019346">
    <property type="term" value="P:transsulfuration"/>
    <property type="evidence" value="ECO:0007669"/>
    <property type="project" value="InterPro"/>
</dbReference>
<keyword evidence="3 4" id="KW-0663">Pyridoxal phosphate</keyword>
<proteinExistence type="inferred from homology"/>
<dbReference type="InterPro" id="IPR000277">
    <property type="entry name" value="Cys/Met-Metab_PyrdxlP-dep_enz"/>
</dbReference>
<protein>
    <submittedName>
        <fullName evidence="6">Cystathionine gamma-synthase</fullName>
    </submittedName>
</protein>
<evidence type="ECO:0000256" key="3">
    <source>
        <dbReference type="ARBA" id="ARBA00022898"/>
    </source>
</evidence>
<dbReference type="GO" id="GO:0016846">
    <property type="term" value="F:carbon-sulfur lyase activity"/>
    <property type="evidence" value="ECO:0007669"/>
    <property type="project" value="TreeGrafter"/>
</dbReference>
<dbReference type="InterPro" id="IPR015422">
    <property type="entry name" value="PyrdxlP-dep_Trfase_small"/>
</dbReference>
<evidence type="ECO:0000256" key="2">
    <source>
        <dbReference type="ARBA" id="ARBA00009077"/>
    </source>
</evidence>
<evidence type="ECO:0000313" key="6">
    <source>
        <dbReference type="EMBL" id="OIJ15876.1"/>
    </source>
</evidence>
<evidence type="ECO:0000313" key="7">
    <source>
        <dbReference type="Proteomes" id="UP000180098"/>
    </source>
</evidence>
<evidence type="ECO:0000256" key="5">
    <source>
        <dbReference type="RuleBase" id="RU362118"/>
    </source>
</evidence>
<feature type="modified residue" description="N6-(pyridoxal phosphate)lysine" evidence="4">
    <location>
        <position position="198"/>
    </location>
</feature>
<dbReference type="Gene3D" id="3.90.1150.10">
    <property type="entry name" value="Aspartate Aminotransferase, domain 1"/>
    <property type="match status" value="1"/>
</dbReference>
<organism evidence="6 7">
    <name type="scientific">Anaerobacillus arseniciselenatis</name>
    <dbReference type="NCBI Taxonomy" id="85682"/>
    <lineage>
        <taxon>Bacteria</taxon>
        <taxon>Bacillati</taxon>
        <taxon>Bacillota</taxon>
        <taxon>Bacilli</taxon>
        <taxon>Bacillales</taxon>
        <taxon>Bacillaceae</taxon>
        <taxon>Anaerobacillus</taxon>
    </lineage>
</organism>
<comment type="cofactor">
    <cofactor evidence="1 5">
        <name>pyridoxal 5'-phosphate</name>
        <dbReference type="ChEBI" id="CHEBI:597326"/>
    </cofactor>
</comment>
<comment type="caution">
    <text evidence="6">The sequence shown here is derived from an EMBL/GenBank/DDBJ whole genome shotgun (WGS) entry which is preliminary data.</text>
</comment>
<dbReference type="CDD" id="cd00614">
    <property type="entry name" value="CGS_like"/>
    <property type="match status" value="1"/>
</dbReference>
<keyword evidence="7" id="KW-1185">Reference proteome</keyword>
<dbReference type="Gene3D" id="3.40.640.10">
    <property type="entry name" value="Type I PLP-dependent aspartate aminotransferase-like (Major domain)"/>
    <property type="match status" value="1"/>
</dbReference>
<dbReference type="OrthoDB" id="9803887at2"/>
<dbReference type="GO" id="GO:0005737">
    <property type="term" value="C:cytoplasm"/>
    <property type="evidence" value="ECO:0007669"/>
    <property type="project" value="TreeGrafter"/>
</dbReference>
<evidence type="ECO:0000256" key="1">
    <source>
        <dbReference type="ARBA" id="ARBA00001933"/>
    </source>
</evidence>
<accession>A0A1S2LU51</accession>
<comment type="similarity">
    <text evidence="2 5">Belongs to the trans-sulfuration enzymes family.</text>
</comment>
<dbReference type="PIRSF" id="PIRSF001434">
    <property type="entry name" value="CGS"/>
    <property type="match status" value="1"/>
</dbReference>